<evidence type="ECO:0000313" key="7">
    <source>
        <dbReference type="EMBL" id="RTE67108.1"/>
    </source>
</evidence>
<dbReference type="Pfam" id="PF00205">
    <property type="entry name" value="TPP_enzyme_M"/>
    <property type="match status" value="1"/>
</dbReference>
<evidence type="ECO:0000259" key="5">
    <source>
        <dbReference type="Pfam" id="PF02775"/>
    </source>
</evidence>
<organism evidence="7 8">
    <name type="scientific">Amphritea opalescens</name>
    <dbReference type="NCBI Taxonomy" id="2490544"/>
    <lineage>
        <taxon>Bacteria</taxon>
        <taxon>Pseudomonadati</taxon>
        <taxon>Pseudomonadota</taxon>
        <taxon>Gammaproteobacteria</taxon>
        <taxon>Oceanospirillales</taxon>
        <taxon>Oceanospirillaceae</taxon>
        <taxon>Amphritea</taxon>
    </lineage>
</organism>
<comment type="similarity">
    <text evidence="1 3">Belongs to the TPP enzyme family.</text>
</comment>
<dbReference type="GO" id="GO:0003984">
    <property type="term" value="F:acetolactate synthase activity"/>
    <property type="evidence" value="ECO:0007669"/>
    <property type="project" value="TreeGrafter"/>
</dbReference>
<dbReference type="InterPro" id="IPR000399">
    <property type="entry name" value="TPP-bd_CS"/>
</dbReference>
<feature type="domain" description="Thiamine pyrophosphate enzyme N-terminal TPP-binding" evidence="6">
    <location>
        <begin position="10"/>
        <end position="127"/>
    </location>
</feature>
<dbReference type="EMBL" id="RQXW01000002">
    <property type="protein sequence ID" value="RTE67108.1"/>
    <property type="molecule type" value="Genomic_DNA"/>
</dbReference>
<feature type="domain" description="Thiamine pyrophosphate enzyme TPP-binding" evidence="5">
    <location>
        <begin position="399"/>
        <end position="533"/>
    </location>
</feature>
<evidence type="ECO:0000259" key="4">
    <source>
        <dbReference type="Pfam" id="PF00205"/>
    </source>
</evidence>
<evidence type="ECO:0000256" key="2">
    <source>
        <dbReference type="ARBA" id="ARBA00023052"/>
    </source>
</evidence>
<evidence type="ECO:0000313" key="8">
    <source>
        <dbReference type="Proteomes" id="UP000283087"/>
    </source>
</evidence>
<evidence type="ECO:0000259" key="6">
    <source>
        <dbReference type="Pfam" id="PF02776"/>
    </source>
</evidence>
<comment type="caution">
    <text evidence="7">The sequence shown here is derived from an EMBL/GenBank/DDBJ whole genome shotgun (WGS) entry which is preliminary data.</text>
</comment>
<dbReference type="NCBIfam" id="NF006122">
    <property type="entry name" value="PRK08266.1"/>
    <property type="match status" value="1"/>
</dbReference>
<dbReference type="InterPro" id="IPR011766">
    <property type="entry name" value="TPP_enzyme_TPP-bd"/>
</dbReference>
<dbReference type="AlphaFoldDB" id="A0A430KUH4"/>
<dbReference type="InterPro" id="IPR012000">
    <property type="entry name" value="Thiamin_PyroP_enz_cen_dom"/>
</dbReference>
<dbReference type="GO" id="GO:0005948">
    <property type="term" value="C:acetolactate synthase complex"/>
    <property type="evidence" value="ECO:0007669"/>
    <property type="project" value="TreeGrafter"/>
</dbReference>
<proteinExistence type="inferred from homology"/>
<name>A0A430KUH4_9GAMM</name>
<dbReference type="GO" id="GO:0009097">
    <property type="term" value="P:isoleucine biosynthetic process"/>
    <property type="evidence" value="ECO:0007669"/>
    <property type="project" value="TreeGrafter"/>
</dbReference>
<dbReference type="InterPro" id="IPR029035">
    <property type="entry name" value="DHS-like_NAD/FAD-binding_dom"/>
</dbReference>
<dbReference type="SUPFAM" id="SSF52518">
    <property type="entry name" value="Thiamin diphosphate-binding fold (THDP-binding)"/>
    <property type="match status" value="2"/>
</dbReference>
<dbReference type="InterPro" id="IPR012001">
    <property type="entry name" value="Thiamin_PyroP_enz_TPP-bd_dom"/>
</dbReference>
<dbReference type="CDD" id="cd00568">
    <property type="entry name" value="TPP_enzymes"/>
    <property type="match status" value="1"/>
</dbReference>
<dbReference type="Gene3D" id="3.40.50.1220">
    <property type="entry name" value="TPP-binding domain"/>
    <property type="match status" value="1"/>
</dbReference>
<dbReference type="Pfam" id="PF02775">
    <property type="entry name" value="TPP_enzyme_C"/>
    <property type="match status" value="1"/>
</dbReference>
<dbReference type="SUPFAM" id="SSF52467">
    <property type="entry name" value="DHS-like NAD/FAD-binding domain"/>
    <property type="match status" value="1"/>
</dbReference>
<dbReference type="PANTHER" id="PTHR18968:SF167">
    <property type="entry name" value="ACETOLACTATE SYNTHASE LARGE SUBUNIT ILVB2-RELATED"/>
    <property type="match status" value="1"/>
</dbReference>
<gene>
    <name evidence="7" type="ORF">EH243_02535</name>
</gene>
<dbReference type="CDD" id="cd07035">
    <property type="entry name" value="TPP_PYR_POX_like"/>
    <property type="match status" value="1"/>
</dbReference>
<reference evidence="7 8" key="1">
    <citation type="submission" date="2018-11" db="EMBL/GenBank/DDBJ databases">
        <title>The draft genome sequence of Amphritea opalescens ANRC-JH13T.</title>
        <authorList>
            <person name="Fang Z."/>
            <person name="Zhang Y."/>
            <person name="Han X."/>
        </authorList>
    </citation>
    <scope>NUCLEOTIDE SEQUENCE [LARGE SCALE GENOMIC DNA]</scope>
    <source>
        <strain evidence="7 8">ANRC-JH13</strain>
    </source>
</reference>
<keyword evidence="2 3" id="KW-0786">Thiamine pyrophosphate</keyword>
<dbReference type="Proteomes" id="UP000283087">
    <property type="component" value="Unassembled WGS sequence"/>
</dbReference>
<protein>
    <recommendedName>
        <fullName evidence="9">Thiamine pyrophosphate-binding protein</fullName>
    </recommendedName>
</protein>
<dbReference type="Gene3D" id="3.40.50.970">
    <property type="match status" value="2"/>
</dbReference>
<dbReference type="InterPro" id="IPR045229">
    <property type="entry name" value="TPP_enz"/>
</dbReference>
<evidence type="ECO:0000256" key="1">
    <source>
        <dbReference type="ARBA" id="ARBA00007812"/>
    </source>
</evidence>
<dbReference type="PROSITE" id="PS00187">
    <property type="entry name" value="TPP_ENZYMES"/>
    <property type="match status" value="1"/>
</dbReference>
<evidence type="ECO:0000256" key="3">
    <source>
        <dbReference type="RuleBase" id="RU362132"/>
    </source>
</evidence>
<feature type="domain" description="Thiamine pyrophosphate enzyme central" evidence="4">
    <location>
        <begin position="198"/>
        <end position="328"/>
    </location>
</feature>
<accession>A0A430KUH4</accession>
<dbReference type="GO" id="GO:0050660">
    <property type="term" value="F:flavin adenine dinucleotide binding"/>
    <property type="evidence" value="ECO:0007669"/>
    <property type="project" value="TreeGrafter"/>
</dbReference>
<dbReference type="PANTHER" id="PTHR18968">
    <property type="entry name" value="THIAMINE PYROPHOSPHATE ENZYMES"/>
    <property type="match status" value="1"/>
</dbReference>
<dbReference type="InterPro" id="IPR029061">
    <property type="entry name" value="THDP-binding"/>
</dbReference>
<dbReference type="GO" id="GO:0030976">
    <property type="term" value="F:thiamine pyrophosphate binding"/>
    <property type="evidence" value="ECO:0007669"/>
    <property type="project" value="InterPro"/>
</dbReference>
<dbReference type="Pfam" id="PF02776">
    <property type="entry name" value="TPP_enzyme_N"/>
    <property type="match status" value="1"/>
</dbReference>
<sequence>MSNATDTTRMSGGEAIIAAAAANGTETIFGIPGAQIYPMFDGIYNSSIDLIVPRHEQSAAYMAMGYAKSTGKTGVFSVVPGPGILNTTAALCTAMGNCSSIVGLTGQVPSSFMGQGRGHLHELSDQAGTLKTIIKDAITIHQQDNVSDKVNQAFATSRNGRPGPVTVEMCWDVMAEQQDAAIHTPEAAVSPAINPDEISAAVKLIRGAKKPMIMCGAGAQHASAEVLALAELLNAPVTGFRSGRGIVAEDHPLGVPPVAARELWDDTDLLIGIGSRLEMPYMRWGNYMEYQQVPTSGPKLIRIDIDPAQMNIFTPDVGVIADSAAACRLLTDQLASQVSPDSKRIDEIATAKAVAWQAIQKVQPQMSYLSVIRDVLPRDGFYIPELSQMGFTTWIGGLPVLAPRTYIEGGFQGTLGYGFPTALGVKVANPDKAVVSVCGDGGFMFGVQELITAAEHNIGLVTLVFNNNAYGNVRRDQDMHYNSRYSGSELLTPDFIKLAESCHVNAYRVTSPAELKPVLEKCINNNAPALIEVVCERGEETSPWEFIHMQQRLSQPQR</sequence>
<dbReference type="OrthoDB" id="9785953at2"/>
<dbReference type="GO" id="GO:0009099">
    <property type="term" value="P:L-valine biosynthetic process"/>
    <property type="evidence" value="ECO:0007669"/>
    <property type="project" value="TreeGrafter"/>
</dbReference>
<dbReference type="RefSeq" id="WP_126157076.1">
    <property type="nucleotide sequence ID" value="NZ_RQXW01000002.1"/>
</dbReference>
<keyword evidence="8" id="KW-1185">Reference proteome</keyword>
<dbReference type="GO" id="GO:0000287">
    <property type="term" value="F:magnesium ion binding"/>
    <property type="evidence" value="ECO:0007669"/>
    <property type="project" value="InterPro"/>
</dbReference>
<evidence type="ECO:0008006" key="9">
    <source>
        <dbReference type="Google" id="ProtNLM"/>
    </source>
</evidence>